<dbReference type="InterPro" id="IPR009993">
    <property type="entry name" value="WecF"/>
</dbReference>
<dbReference type="GO" id="GO:0008417">
    <property type="term" value="F:fucosyltransferase activity"/>
    <property type="evidence" value="ECO:0007669"/>
    <property type="project" value="InterPro"/>
</dbReference>
<protein>
    <submittedName>
        <fullName evidence="6">4-alpha-L-fucosyltransferase</fullName>
        <ecNumber evidence="6">2.4.1.-</ecNumber>
    </submittedName>
</protein>
<name>A0A7H4PE25_9ENTR</name>
<evidence type="ECO:0000256" key="5">
    <source>
        <dbReference type="ARBA" id="ARBA00023136"/>
    </source>
</evidence>
<gene>
    <name evidence="6" type="primary">wecF_2</name>
    <name evidence="6" type="ORF">NCTC11685_03886</name>
</gene>
<evidence type="ECO:0000256" key="2">
    <source>
        <dbReference type="ARBA" id="ARBA00022519"/>
    </source>
</evidence>
<dbReference type="GO" id="GO:0009246">
    <property type="term" value="P:enterobacterial common antigen biosynthetic process"/>
    <property type="evidence" value="ECO:0007669"/>
    <property type="project" value="InterPro"/>
</dbReference>
<keyword evidence="3 6" id="KW-0328">Glycosyltransferase</keyword>
<keyword evidence="1" id="KW-1003">Cell membrane</keyword>
<dbReference type="AlphaFoldDB" id="A0A7H4PE25"/>
<evidence type="ECO:0000313" key="7">
    <source>
        <dbReference type="Proteomes" id="UP000254863"/>
    </source>
</evidence>
<keyword evidence="4 6" id="KW-0808">Transferase</keyword>
<evidence type="ECO:0000256" key="1">
    <source>
        <dbReference type="ARBA" id="ARBA00022475"/>
    </source>
</evidence>
<dbReference type="Pfam" id="PF07429">
    <property type="entry name" value="Glyco_transf_56"/>
    <property type="match status" value="1"/>
</dbReference>
<dbReference type="Proteomes" id="UP000254863">
    <property type="component" value="Unassembled WGS sequence"/>
</dbReference>
<keyword evidence="5" id="KW-0472">Membrane</keyword>
<dbReference type="EC" id="2.4.1.-" evidence="6"/>
<evidence type="ECO:0000313" key="6">
    <source>
        <dbReference type="EMBL" id="STW66152.1"/>
    </source>
</evidence>
<organism evidence="6 7">
    <name type="scientific">Klebsiella michiganensis</name>
    <dbReference type="NCBI Taxonomy" id="1134687"/>
    <lineage>
        <taxon>Bacteria</taxon>
        <taxon>Pseudomonadati</taxon>
        <taxon>Pseudomonadota</taxon>
        <taxon>Gammaproteobacteria</taxon>
        <taxon>Enterobacterales</taxon>
        <taxon>Enterobacteriaceae</taxon>
        <taxon>Klebsiella/Raoultella group</taxon>
        <taxon>Klebsiella</taxon>
    </lineage>
</organism>
<reference evidence="6 7" key="1">
    <citation type="submission" date="2018-06" db="EMBL/GenBank/DDBJ databases">
        <authorList>
            <consortium name="Pathogen Informatics"/>
            <person name="Doyle S."/>
        </authorList>
    </citation>
    <scope>NUCLEOTIDE SEQUENCE [LARGE SCALE GENOMIC DNA]</scope>
    <source>
        <strain evidence="6 7">NCTC11685</strain>
    </source>
</reference>
<evidence type="ECO:0000256" key="3">
    <source>
        <dbReference type="ARBA" id="ARBA00022676"/>
    </source>
</evidence>
<accession>A0A7H4PE25</accession>
<comment type="caution">
    <text evidence="6">The sequence shown here is derived from an EMBL/GenBank/DDBJ whole genome shotgun (WGS) entry which is preliminary data.</text>
</comment>
<keyword evidence="2" id="KW-0997">Cell inner membrane</keyword>
<evidence type="ECO:0000256" key="4">
    <source>
        <dbReference type="ARBA" id="ARBA00022679"/>
    </source>
</evidence>
<sequence length="171" mass="18908">MTALIHVLGSDIPHHNQTVLRFFNDELAVDDEQARLFMVVGDATEICAAYPALSIRCYPGKKSLAKAVIALAKANRQQRFFFHGQFNTGLWLALLSGGIRPAQFNWHIWGADLYENSASLKVSPVLSPAAPGAGPGRSCVCDPGRSELVRRPPFWRSGKSCSTFRPAWIRR</sequence>
<proteinExistence type="predicted"/>
<dbReference type="EMBL" id="UGMS01000002">
    <property type="protein sequence ID" value="STW66152.1"/>
    <property type="molecule type" value="Genomic_DNA"/>
</dbReference>